<feature type="binding site" evidence="2">
    <location>
        <position position="355"/>
    </location>
    <ligand>
        <name>Mn(2+)</name>
        <dbReference type="ChEBI" id="CHEBI:29035"/>
        <label>2</label>
    </ligand>
</feature>
<feature type="binding site" evidence="2">
    <location>
        <position position="98"/>
    </location>
    <ligand>
        <name>Mn(2+)</name>
        <dbReference type="ChEBI" id="CHEBI:29035"/>
        <label>2</label>
    </ligand>
</feature>
<comment type="caution">
    <text evidence="4">The sequence shown here is derived from an EMBL/GenBank/DDBJ whole genome shotgun (WGS) entry which is preliminary data.</text>
</comment>
<dbReference type="Proteomes" id="UP000295058">
    <property type="component" value="Unassembled WGS sequence"/>
</dbReference>
<dbReference type="Gene3D" id="3.30.70.360">
    <property type="match status" value="1"/>
</dbReference>
<dbReference type="Gene3D" id="3.40.630.10">
    <property type="entry name" value="Zn peptidases"/>
    <property type="match status" value="1"/>
</dbReference>
<reference evidence="5 7" key="2">
    <citation type="submission" date="2019-03" db="EMBL/GenBank/DDBJ databases">
        <title>Genomic Encyclopedia of Archaeal and Bacterial Type Strains, Phase II (KMG-II): from individual species to whole genera.</title>
        <authorList>
            <person name="Goeker M."/>
        </authorList>
    </citation>
    <scope>NUCLEOTIDE SEQUENCE [LARGE SCALE GENOMIC DNA]</scope>
    <source>
        <strain evidence="5 7">DSM 15594</strain>
    </source>
</reference>
<gene>
    <name evidence="4" type="ORF">B6S09_14890</name>
    <name evidence="5" type="ORF">LY04_02583</name>
</gene>
<comment type="cofactor">
    <cofactor evidence="2">
        <name>Mn(2+)</name>
        <dbReference type="ChEBI" id="CHEBI:29035"/>
    </cofactor>
    <text evidence="2">The Mn(2+) ion enhances activity.</text>
</comment>
<evidence type="ECO:0000256" key="1">
    <source>
        <dbReference type="ARBA" id="ARBA00022801"/>
    </source>
</evidence>
<dbReference type="SUPFAM" id="SSF55031">
    <property type="entry name" value="Bacterial exopeptidase dimerisation domain"/>
    <property type="match status" value="1"/>
</dbReference>
<dbReference type="PIRSF" id="PIRSF005962">
    <property type="entry name" value="Pept_M20D_amidohydro"/>
    <property type="match status" value="1"/>
</dbReference>
<keyword evidence="7" id="KW-1185">Reference proteome</keyword>
<protein>
    <submittedName>
        <fullName evidence="4">Amidohydrolase</fullName>
    </submittedName>
    <submittedName>
        <fullName evidence="5">Hippurate hydrolase</fullName>
    </submittedName>
</protein>
<dbReference type="InterPro" id="IPR036264">
    <property type="entry name" value="Bact_exopeptidase_dim_dom"/>
</dbReference>
<dbReference type="InterPro" id="IPR002933">
    <property type="entry name" value="Peptidase_M20"/>
</dbReference>
<evidence type="ECO:0000313" key="7">
    <source>
        <dbReference type="Proteomes" id="UP000295058"/>
    </source>
</evidence>
<dbReference type="SUPFAM" id="SSF53187">
    <property type="entry name" value="Zn-dependent exopeptidases"/>
    <property type="match status" value="1"/>
</dbReference>
<dbReference type="Pfam" id="PF01546">
    <property type="entry name" value="Peptidase_M20"/>
    <property type="match status" value="1"/>
</dbReference>
<dbReference type="OrthoDB" id="9777385at2"/>
<keyword evidence="1 4" id="KW-0378">Hydrolase</keyword>
<name>A0A235CDZ6_9GAMM</name>
<dbReference type="PANTHER" id="PTHR11014:SF63">
    <property type="entry name" value="METALLOPEPTIDASE, PUTATIVE (AFU_ORTHOLOGUE AFUA_6G09600)-RELATED"/>
    <property type="match status" value="1"/>
</dbReference>
<keyword evidence="2" id="KW-0479">Metal-binding</keyword>
<dbReference type="InterPro" id="IPR011650">
    <property type="entry name" value="Peptidase_M20_dimer"/>
</dbReference>
<evidence type="ECO:0000313" key="5">
    <source>
        <dbReference type="EMBL" id="TDW57718.1"/>
    </source>
</evidence>
<evidence type="ECO:0000259" key="3">
    <source>
        <dbReference type="Pfam" id="PF07687"/>
    </source>
</evidence>
<feature type="binding site" evidence="2">
    <location>
        <position position="158"/>
    </location>
    <ligand>
        <name>Mn(2+)</name>
        <dbReference type="ChEBI" id="CHEBI:29035"/>
        <label>2</label>
    </ligand>
</feature>
<evidence type="ECO:0000313" key="6">
    <source>
        <dbReference type="Proteomes" id="UP000243640"/>
    </source>
</evidence>
<dbReference type="Proteomes" id="UP000243640">
    <property type="component" value="Unassembled WGS sequence"/>
</dbReference>
<dbReference type="RefSeq" id="WP_094279289.1">
    <property type="nucleotide sequence ID" value="NZ_NQJF01000013.1"/>
</dbReference>
<feature type="domain" description="Peptidase M20 dimerisation" evidence="3">
    <location>
        <begin position="178"/>
        <end position="275"/>
    </location>
</feature>
<dbReference type="NCBIfam" id="TIGR01891">
    <property type="entry name" value="amidohydrolases"/>
    <property type="match status" value="1"/>
</dbReference>
<proteinExistence type="predicted"/>
<feature type="binding site" evidence="2">
    <location>
        <position position="96"/>
    </location>
    <ligand>
        <name>Mn(2+)</name>
        <dbReference type="ChEBI" id="CHEBI:29035"/>
        <label>2</label>
    </ligand>
</feature>
<evidence type="ECO:0000313" key="4">
    <source>
        <dbReference type="EMBL" id="OYD22753.1"/>
    </source>
</evidence>
<organism evidence="4 6">
    <name type="scientific">Oceanimonas baumannii</name>
    <dbReference type="NCBI Taxonomy" id="129578"/>
    <lineage>
        <taxon>Bacteria</taxon>
        <taxon>Pseudomonadati</taxon>
        <taxon>Pseudomonadota</taxon>
        <taxon>Gammaproteobacteria</taxon>
        <taxon>Aeromonadales</taxon>
        <taxon>Aeromonadaceae</taxon>
        <taxon>Oceanimonas</taxon>
    </lineage>
</organism>
<dbReference type="AlphaFoldDB" id="A0A235CDZ6"/>
<dbReference type="EMBL" id="NQJF01000013">
    <property type="protein sequence ID" value="OYD22753.1"/>
    <property type="molecule type" value="Genomic_DNA"/>
</dbReference>
<dbReference type="Pfam" id="PF07687">
    <property type="entry name" value="M20_dimer"/>
    <property type="match status" value="1"/>
</dbReference>
<sequence>MKPHQLEKTIATRRELHRHPELKFEEFDTSALVARRLNELGYQVSTGIAVTGVVGLLDTGRPGPVIALRADMDALPIVEANDFEHKSQRPGCMHACGHDGHTATMLLAAELIMEARDSLCGMVKILFQPGEEGGNGADVMIKEGVLENPKVDAIFGYHNRPGFDAGLVFAKAGPAMAGSDTYEVTLIGESGHASMPHLAVDPIYLGACLVQQLQGIAGRAKSPLQAGVITVSSFEAASSANVIPGQARLLLNIRNDRQETRHQLVGQLDALIAGICAPYGADYRLEHVHHVPPLVNDTAWTNKLIAAAHKHQVSEQIEQIDYMPTMGSEDFAFYLEQVPGCFFFVGNGQDSAYLHNCHYEFNDQILAPAAHTFLAITKEMLAIPQT</sequence>
<dbReference type="GO" id="GO:0016787">
    <property type="term" value="F:hydrolase activity"/>
    <property type="evidence" value="ECO:0007669"/>
    <property type="project" value="UniProtKB-KW"/>
</dbReference>
<reference evidence="4 6" key="1">
    <citation type="submission" date="2017-08" db="EMBL/GenBank/DDBJ databases">
        <title>Draft Genome Sequence of the Marine Bacterium Oceanimonas baumannii ATCC 700832.</title>
        <authorList>
            <person name="Mcclelland W.D."/>
            <person name="Brennan M.A."/>
            <person name="Trachtenberg A.M."/>
            <person name="Maclea K.S."/>
        </authorList>
    </citation>
    <scope>NUCLEOTIDE SEQUENCE [LARGE SCALE GENOMIC DNA]</scope>
    <source>
        <strain evidence="4 6">ATCC 700832</strain>
    </source>
</reference>
<accession>A0A235CDZ6</accession>
<dbReference type="GO" id="GO:0046872">
    <property type="term" value="F:metal ion binding"/>
    <property type="evidence" value="ECO:0007669"/>
    <property type="project" value="UniProtKB-KW"/>
</dbReference>
<evidence type="ECO:0000256" key="2">
    <source>
        <dbReference type="PIRSR" id="PIRSR005962-1"/>
    </source>
</evidence>
<feature type="binding site" evidence="2">
    <location>
        <position position="132"/>
    </location>
    <ligand>
        <name>Mn(2+)</name>
        <dbReference type="ChEBI" id="CHEBI:29035"/>
        <label>2</label>
    </ligand>
</feature>
<dbReference type="InterPro" id="IPR017439">
    <property type="entry name" value="Amidohydrolase"/>
</dbReference>
<keyword evidence="2" id="KW-0464">Manganese</keyword>
<dbReference type="EMBL" id="SODO01000010">
    <property type="protein sequence ID" value="TDW57718.1"/>
    <property type="molecule type" value="Genomic_DNA"/>
</dbReference>
<dbReference type="PANTHER" id="PTHR11014">
    <property type="entry name" value="PEPTIDASE M20 FAMILY MEMBER"/>
    <property type="match status" value="1"/>
</dbReference>